<evidence type="ECO:0000313" key="2">
    <source>
        <dbReference type="Proteomes" id="UP000029556"/>
    </source>
</evidence>
<dbReference type="InterPro" id="IPR036410">
    <property type="entry name" value="HSP_DnaJ_Cys-rich_dom_sf"/>
</dbReference>
<dbReference type="RefSeq" id="WP_036874978.1">
    <property type="nucleotide sequence ID" value="NZ_JRNN01000096.1"/>
</dbReference>
<dbReference type="OrthoDB" id="1079792at2"/>
<accession>A0A096AQM4</accession>
<dbReference type="SUPFAM" id="SSF57938">
    <property type="entry name" value="DnaJ/Hsp40 cysteine-rich domain"/>
    <property type="match status" value="1"/>
</dbReference>
<sequence>METNKINNGSKSQNNNKIKNETELLEMFTAGDGVRAFTYVPFLHPVYNEVWATDGHVIIRISPDRLNKHYEPVKGCEGLKLPKVLEPCHLSCTYKAIRQALDACPLVDDVVTEENEEDCKECGGTGEVYWEYTDDNLHTHYHIFDCPVCGGAGVITHKLETHTDKKVHDENAIVKIGNSFFRWYYLDIVAKALAHIGADVINITANEPRGMTEFVFDGIKIGLMRFYSSEGKGFNTEVELKENGGEEV</sequence>
<organism evidence="1 2">
    <name type="scientific">Hoylesella buccalis DNF00853</name>
    <dbReference type="NCBI Taxonomy" id="1401074"/>
    <lineage>
        <taxon>Bacteria</taxon>
        <taxon>Pseudomonadati</taxon>
        <taxon>Bacteroidota</taxon>
        <taxon>Bacteroidia</taxon>
        <taxon>Bacteroidales</taxon>
        <taxon>Prevotellaceae</taxon>
        <taxon>Hoylesella</taxon>
    </lineage>
</organism>
<dbReference type="Proteomes" id="UP000029556">
    <property type="component" value="Unassembled WGS sequence"/>
</dbReference>
<protein>
    <recommendedName>
        <fullName evidence="3">C2H2-type domain-containing protein</fullName>
    </recommendedName>
</protein>
<reference evidence="1 2" key="1">
    <citation type="submission" date="2014-07" db="EMBL/GenBank/DDBJ databases">
        <authorList>
            <person name="McCorrison J."/>
            <person name="Sanka R."/>
            <person name="Torralba M."/>
            <person name="Gillis M."/>
            <person name="Haft D.H."/>
            <person name="Methe B."/>
            <person name="Sutton G."/>
            <person name="Nelson K.E."/>
        </authorList>
    </citation>
    <scope>NUCLEOTIDE SEQUENCE [LARGE SCALE GENOMIC DNA]</scope>
    <source>
        <strain evidence="1 2">DNF00853</strain>
    </source>
</reference>
<evidence type="ECO:0008006" key="3">
    <source>
        <dbReference type="Google" id="ProtNLM"/>
    </source>
</evidence>
<comment type="caution">
    <text evidence="1">The sequence shown here is derived from an EMBL/GenBank/DDBJ whole genome shotgun (WGS) entry which is preliminary data.</text>
</comment>
<evidence type="ECO:0000313" key="1">
    <source>
        <dbReference type="EMBL" id="KGF32927.1"/>
    </source>
</evidence>
<proteinExistence type="predicted"/>
<name>A0A096AQM4_9BACT</name>
<dbReference type="Gene3D" id="6.20.20.10">
    <property type="match status" value="1"/>
</dbReference>
<gene>
    <name evidence="1" type="ORF">HMPREF2137_12380</name>
</gene>
<dbReference type="EMBL" id="JRNN01000096">
    <property type="protein sequence ID" value="KGF32927.1"/>
    <property type="molecule type" value="Genomic_DNA"/>
</dbReference>
<dbReference type="AlphaFoldDB" id="A0A096AQM4"/>